<reference evidence="3 4" key="1">
    <citation type="submission" date="2023-11" db="EMBL/GenBank/DDBJ databases">
        <title>Halocaridina rubra genome assembly.</title>
        <authorList>
            <person name="Smith C."/>
        </authorList>
    </citation>
    <scope>NUCLEOTIDE SEQUENCE [LARGE SCALE GENOMIC DNA]</scope>
    <source>
        <strain evidence="3">EP-1</strain>
        <tissue evidence="3">Whole</tissue>
    </source>
</reference>
<comment type="caution">
    <text evidence="3">The sequence shown here is derived from an EMBL/GenBank/DDBJ whole genome shotgun (WGS) entry which is preliminary data.</text>
</comment>
<evidence type="ECO:0000256" key="1">
    <source>
        <dbReference type="ARBA" id="ARBA00010718"/>
    </source>
</evidence>
<sequence>MFANLLAGWLGRQSHPGLRPLTDAIQRVKWAGTASIVERVSIREMLPDSHHYITYDGSLTQPPCHETVTWILLNKPVYITKQQIFGAKTLFRMLKKGPLLHEAPN</sequence>
<keyword evidence="4" id="KW-1185">Reference proteome</keyword>
<dbReference type="GO" id="GO:0008270">
    <property type="term" value="F:zinc ion binding"/>
    <property type="evidence" value="ECO:0007669"/>
    <property type="project" value="InterPro"/>
</dbReference>
<evidence type="ECO:0000259" key="2">
    <source>
        <dbReference type="PROSITE" id="PS51144"/>
    </source>
</evidence>
<organism evidence="3 4">
    <name type="scientific">Halocaridina rubra</name>
    <name type="common">Hawaiian red shrimp</name>
    <dbReference type="NCBI Taxonomy" id="373956"/>
    <lineage>
        <taxon>Eukaryota</taxon>
        <taxon>Metazoa</taxon>
        <taxon>Ecdysozoa</taxon>
        <taxon>Arthropoda</taxon>
        <taxon>Crustacea</taxon>
        <taxon>Multicrustacea</taxon>
        <taxon>Malacostraca</taxon>
        <taxon>Eumalacostraca</taxon>
        <taxon>Eucarida</taxon>
        <taxon>Decapoda</taxon>
        <taxon>Pleocyemata</taxon>
        <taxon>Caridea</taxon>
        <taxon>Atyoidea</taxon>
        <taxon>Atyidae</taxon>
        <taxon>Halocaridina</taxon>
    </lineage>
</organism>
<dbReference type="Gene3D" id="3.10.200.10">
    <property type="entry name" value="Alpha carbonic anhydrase"/>
    <property type="match status" value="1"/>
</dbReference>
<dbReference type="InterPro" id="IPR023561">
    <property type="entry name" value="Carbonic_anhydrase_a-class"/>
</dbReference>
<accession>A0AAN8WL94</accession>
<name>A0AAN8WL94_HALRR</name>
<dbReference type="GO" id="GO:0006730">
    <property type="term" value="P:one-carbon metabolic process"/>
    <property type="evidence" value="ECO:0007669"/>
    <property type="project" value="TreeGrafter"/>
</dbReference>
<comment type="similarity">
    <text evidence="1">Belongs to the alpha-carbonic anhydrase family.</text>
</comment>
<gene>
    <name evidence="3" type="primary">CA10_4</name>
    <name evidence="3" type="ORF">SK128_017555</name>
</gene>
<evidence type="ECO:0000313" key="4">
    <source>
        <dbReference type="Proteomes" id="UP001381693"/>
    </source>
</evidence>
<dbReference type="InterPro" id="IPR036398">
    <property type="entry name" value="CA_dom_sf"/>
</dbReference>
<feature type="domain" description="Alpha-carbonic anhydrase" evidence="2">
    <location>
        <begin position="1"/>
        <end position="105"/>
    </location>
</feature>
<dbReference type="InterPro" id="IPR001148">
    <property type="entry name" value="CA_dom"/>
</dbReference>
<dbReference type="Proteomes" id="UP001381693">
    <property type="component" value="Unassembled WGS sequence"/>
</dbReference>
<dbReference type="AlphaFoldDB" id="A0AAN8WL94"/>
<protein>
    <submittedName>
        <fullName evidence="3">Carbonic anhydrase-related protein 10</fullName>
    </submittedName>
</protein>
<dbReference type="EMBL" id="JAXCGZ010023245">
    <property type="protein sequence ID" value="KAK7014813.1"/>
    <property type="molecule type" value="Genomic_DNA"/>
</dbReference>
<dbReference type="SUPFAM" id="SSF51069">
    <property type="entry name" value="Carbonic anhydrase"/>
    <property type="match status" value="1"/>
</dbReference>
<dbReference type="Pfam" id="PF00194">
    <property type="entry name" value="Carb_anhydrase"/>
    <property type="match status" value="1"/>
</dbReference>
<proteinExistence type="inferred from homology"/>
<dbReference type="GO" id="GO:0004089">
    <property type="term" value="F:carbonate dehydratase activity"/>
    <property type="evidence" value="ECO:0007669"/>
    <property type="project" value="InterPro"/>
</dbReference>
<dbReference type="PANTHER" id="PTHR18952">
    <property type="entry name" value="CARBONIC ANHYDRASE"/>
    <property type="match status" value="1"/>
</dbReference>
<evidence type="ECO:0000313" key="3">
    <source>
        <dbReference type="EMBL" id="KAK7014813.1"/>
    </source>
</evidence>
<dbReference type="PROSITE" id="PS51144">
    <property type="entry name" value="ALPHA_CA_2"/>
    <property type="match status" value="1"/>
</dbReference>
<dbReference type="PANTHER" id="PTHR18952:SF208">
    <property type="entry name" value="CARBONIC ANHYDRASE XA-RELATED"/>
    <property type="match status" value="1"/>
</dbReference>